<dbReference type="EMBL" id="PRLP01000112">
    <property type="protein sequence ID" value="PPC75017.1"/>
    <property type="molecule type" value="Genomic_DNA"/>
</dbReference>
<dbReference type="OrthoDB" id="6981030at2"/>
<feature type="domain" description="DUF4123" evidence="1">
    <location>
        <begin position="32"/>
        <end position="149"/>
    </location>
</feature>
<proteinExistence type="predicted"/>
<dbReference type="InterPro" id="IPR025391">
    <property type="entry name" value="DUF4123"/>
</dbReference>
<evidence type="ECO:0000259" key="1">
    <source>
        <dbReference type="Pfam" id="PF13503"/>
    </source>
</evidence>
<dbReference type="Pfam" id="PF13503">
    <property type="entry name" value="DUF4123"/>
    <property type="match status" value="1"/>
</dbReference>
<organism evidence="2 3">
    <name type="scientific">Proteobacteria bacterium 228</name>
    <dbReference type="NCBI Taxonomy" id="2083153"/>
    <lineage>
        <taxon>Bacteria</taxon>
        <taxon>Pseudomonadati</taxon>
        <taxon>Pseudomonadota</taxon>
    </lineage>
</organism>
<name>A0A2S5KJK9_9PROT</name>
<dbReference type="Proteomes" id="UP000238196">
    <property type="component" value="Unassembled WGS sequence"/>
</dbReference>
<dbReference type="AlphaFoldDB" id="A0A2S5KJK9"/>
<reference evidence="2 3" key="1">
    <citation type="submission" date="2018-02" db="EMBL/GenBank/DDBJ databases">
        <title>novel marine gammaproteobacteria from coastal saline agro ecosystem.</title>
        <authorList>
            <person name="Krishnan R."/>
            <person name="Ramesh Kumar N."/>
        </authorList>
    </citation>
    <scope>NUCLEOTIDE SEQUENCE [LARGE SCALE GENOMIC DNA]</scope>
    <source>
        <strain evidence="2 3">228</strain>
    </source>
</reference>
<accession>A0A2S5KJK9</accession>
<evidence type="ECO:0000313" key="2">
    <source>
        <dbReference type="EMBL" id="PPC75017.1"/>
    </source>
</evidence>
<gene>
    <name evidence="2" type="ORF">C4K68_22590</name>
</gene>
<protein>
    <recommendedName>
        <fullName evidence="1">DUF4123 domain-containing protein</fullName>
    </recommendedName>
</protein>
<comment type="caution">
    <text evidence="2">The sequence shown here is derived from an EMBL/GenBank/DDBJ whole genome shotgun (WGS) entry which is preliminary data.</text>
</comment>
<evidence type="ECO:0000313" key="3">
    <source>
        <dbReference type="Proteomes" id="UP000238196"/>
    </source>
</evidence>
<sequence>MSPMTQPLMRAGFAFGHAEHRLPLDNQTPLALVIDSARLPQWLHTAAMKEPELQWASLYEGTAAERFEPIGPFLLRTYAGSPVLSLLATDPAWGTSAMLISHQCDFDTLLGHLRSLVFVEDGNRLNLMRFYSPWILDTWFAALADERIHALLGPAEMWAWRSFNYHDDGEWQWSWVTHAPGKVQHQQGWYRLSADELSVLDKLDEGA</sequence>